<feature type="active site" description="Proton donor/acceptor" evidence="3">
    <location>
        <position position="135"/>
    </location>
</feature>
<proteinExistence type="inferred from homology"/>
<gene>
    <name evidence="5" type="ORF">OQ273_05090</name>
</gene>
<evidence type="ECO:0000256" key="4">
    <source>
        <dbReference type="PIRSR" id="PIRSR001365-2"/>
    </source>
</evidence>
<keyword evidence="1 2" id="KW-0456">Lyase</keyword>
<feature type="active site" description="Schiff-base intermediate with substrate" evidence="3">
    <location>
        <position position="165"/>
    </location>
</feature>
<dbReference type="SUPFAM" id="SSF51569">
    <property type="entry name" value="Aldolase"/>
    <property type="match status" value="1"/>
</dbReference>
<comment type="similarity">
    <text evidence="2">Belongs to the DapA family.</text>
</comment>
<dbReference type="SMART" id="SM01130">
    <property type="entry name" value="DHDPS"/>
    <property type="match status" value="1"/>
</dbReference>
<sequence>MQGVIAAVPTPISPSGEPVRDLFVEHCRWALDNGCDGLNILGSTGEANSFATPARKSVMSWAASDVDTASLMVGTGTPSLAETIDLTSHADDCGYGVALVLPPYYYKPVSDDGLVQWYANLHEALGERQVRIYFYNFPQMTGITISPTVIERLHQAWPHRFCGIKDSSGDLDYCRNLVGRMPDLDVFPSSEVALSEAAASGFAGCISATVNETAPLCADLWAGRSAPDTALVQQISGLRSAIAAQALIPSVKSLVAKRTGEDTWKRVLPPFQELTSEQFGALSKIVGVT</sequence>
<dbReference type="InterPro" id="IPR002220">
    <property type="entry name" value="DapA-like"/>
</dbReference>
<accession>A0A9X3ZGE2</accession>
<dbReference type="AlphaFoldDB" id="A0A9X3ZGE2"/>
<feature type="binding site" evidence="4">
    <location>
        <position position="44"/>
    </location>
    <ligand>
        <name>pyruvate</name>
        <dbReference type="ChEBI" id="CHEBI:15361"/>
    </ligand>
</feature>
<evidence type="ECO:0000256" key="1">
    <source>
        <dbReference type="ARBA" id="ARBA00023239"/>
    </source>
</evidence>
<evidence type="ECO:0000256" key="2">
    <source>
        <dbReference type="PIRNR" id="PIRNR001365"/>
    </source>
</evidence>
<dbReference type="InterPro" id="IPR013785">
    <property type="entry name" value="Aldolase_TIM"/>
</dbReference>
<dbReference type="CDD" id="cd00408">
    <property type="entry name" value="DHDPS-like"/>
    <property type="match status" value="1"/>
</dbReference>
<reference evidence="5" key="1">
    <citation type="submission" date="2022-11" db="EMBL/GenBank/DDBJ databases">
        <title>Draft genome sequence of Hoeflea poritis E7-10 and Hoeflea prorocentri PM5-8, separated from scleractinian coral Porites lutea and marine dinoflagellate.</title>
        <authorList>
            <person name="Zhang G."/>
            <person name="Wei Q."/>
            <person name="Cai L."/>
        </authorList>
    </citation>
    <scope>NUCLEOTIDE SEQUENCE</scope>
    <source>
        <strain evidence="5">PM5-8</strain>
    </source>
</reference>
<name>A0A9X3ZGE2_9HYPH</name>
<dbReference type="EMBL" id="JAPJZI010000001">
    <property type="protein sequence ID" value="MDA5397944.1"/>
    <property type="molecule type" value="Genomic_DNA"/>
</dbReference>
<dbReference type="RefSeq" id="WP_267989389.1">
    <property type="nucleotide sequence ID" value="NZ_JAPJZI010000001.1"/>
</dbReference>
<dbReference type="GO" id="GO:0008840">
    <property type="term" value="F:4-hydroxy-tetrahydrodipicolinate synthase activity"/>
    <property type="evidence" value="ECO:0007669"/>
    <property type="project" value="TreeGrafter"/>
</dbReference>
<evidence type="ECO:0000313" key="5">
    <source>
        <dbReference type="EMBL" id="MDA5397944.1"/>
    </source>
</evidence>
<dbReference type="Pfam" id="PF00701">
    <property type="entry name" value="DHDPS"/>
    <property type="match status" value="1"/>
</dbReference>
<comment type="caution">
    <text evidence="5">The sequence shown here is derived from an EMBL/GenBank/DDBJ whole genome shotgun (WGS) entry which is preliminary data.</text>
</comment>
<dbReference type="PANTHER" id="PTHR12128:SF67">
    <property type="entry name" value="BLR3884 PROTEIN"/>
    <property type="match status" value="1"/>
</dbReference>
<evidence type="ECO:0000313" key="6">
    <source>
        <dbReference type="Proteomes" id="UP001151234"/>
    </source>
</evidence>
<protein>
    <submittedName>
        <fullName evidence="5">Dihydrodipicolinate synthase family protein</fullName>
    </submittedName>
</protein>
<dbReference type="PANTHER" id="PTHR12128">
    <property type="entry name" value="DIHYDRODIPICOLINATE SYNTHASE"/>
    <property type="match status" value="1"/>
</dbReference>
<keyword evidence="6" id="KW-1185">Reference proteome</keyword>
<feature type="binding site" evidence="4">
    <location>
        <position position="206"/>
    </location>
    <ligand>
        <name>pyruvate</name>
        <dbReference type="ChEBI" id="CHEBI:15361"/>
    </ligand>
</feature>
<dbReference type="PRINTS" id="PR00146">
    <property type="entry name" value="DHPICSNTHASE"/>
</dbReference>
<dbReference type="Gene3D" id="3.20.20.70">
    <property type="entry name" value="Aldolase class I"/>
    <property type="match status" value="1"/>
</dbReference>
<organism evidence="5 6">
    <name type="scientific">Hoeflea prorocentri</name>
    <dbReference type="NCBI Taxonomy" id="1922333"/>
    <lineage>
        <taxon>Bacteria</taxon>
        <taxon>Pseudomonadati</taxon>
        <taxon>Pseudomonadota</taxon>
        <taxon>Alphaproteobacteria</taxon>
        <taxon>Hyphomicrobiales</taxon>
        <taxon>Rhizobiaceae</taxon>
        <taxon>Hoeflea</taxon>
    </lineage>
</organism>
<dbReference type="PIRSF" id="PIRSF001365">
    <property type="entry name" value="DHDPS"/>
    <property type="match status" value="1"/>
</dbReference>
<evidence type="ECO:0000256" key="3">
    <source>
        <dbReference type="PIRSR" id="PIRSR001365-1"/>
    </source>
</evidence>
<dbReference type="Proteomes" id="UP001151234">
    <property type="component" value="Unassembled WGS sequence"/>
</dbReference>